<dbReference type="Proteomes" id="UP000251075">
    <property type="component" value="Unassembled WGS sequence"/>
</dbReference>
<dbReference type="EMBL" id="PGTO01000007">
    <property type="protein sequence ID" value="RAU21823.1"/>
    <property type="molecule type" value="Genomic_DNA"/>
</dbReference>
<evidence type="ECO:0000256" key="1">
    <source>
        <dbReference type="SAM" id="Phobius"/>
    </source>
</evidence>
<keyword evidence="1" id="KW-0812">Transmembrane</keyword>
<proteinExistence type="predicted"/>
<protein>
    <recommendedName>
        <fullName evidence="4">SGNH hydrolase-type esterase domain-containing protein</fullName>
    </recommendedName>
</protein>
<keyword evidence="1" id="KW-0472">Membrane</keyword>
<dbReference type="SUPFAM" id="SSF52266">
    <property type="entry name" value="SGNH hydrolase"/>
    <property type="match status" value="1"/>
</dbReference>
<evidence type="ECO:0000313" key="3">
    <source>
        <dbReference type="Proteomes" id="UP000251075"/>
    </source>
</evidence>
<evidence type="ECO:0008006" key="4">
    <source>
        <dbReference type="Google" id="ProtNLM"/>
    </source>
</evidence>
<dbReference type="AlphaFoldDB" id="A0A364NXQ1"/>
<dbReference type="GO" id="GO:0016788">
    <property type="term" value="F:hydrolase activity, acting on ester bonds"/>
    <property type="evidence" value="ECO:0007669"/>
    <property type="project" value="UniProtKB-ARBA"/>
</dbReference>
<name>A0A364NXQ1_9PROT</name>
<accession>A0A364NXQ1</accession>
<keyword evidence="3" id="KW-1185">Reference proteome</keyword>
<comment type="caution">
    <text evidence="2">The sequence shown here is derived from an EMBL/GenBank/DDBJ whole genome shotgun (WGS) entry which is preliminary data.</text>
</comment>
<keyword evidence="1" id="KW-1133">Transmembrane helix</keyword>
<dbReference type="Gene3D" id="3.40.50.1110">
    <property type="entry name" value="SGNH hydrolase"/>
    <property type="match status" value="1"/>
</dbReference>
<dbReference type="InterPro" id="IPR036514">
    <property type="entry name" value="SGNH_hydro_sf"/>
</dbReference>
<sequence>MVMRDGGWRVAGIAVAMALLTLELGLIQFRLSGLTFEEPIPSDRVRPYRGKAAVITLVPRGKMLLGWAPFGDFDGAPTRSSLTMTVGGVTLPTPHATIDDIVDLGGGRYRHDRNWDVIFSMPPGRLDGTAIVLRYTLYPGATVLVFPIAVGVVAGCLAGGWRRRRMIAIGLRALEQGLIRFCRLAELWWQNWSGAAALVLASLAIAVAVGEVGARWFEPRINTTIDSIRYQGHPGWQSFPPYHAMIFTNEDMVTIPIRSDELGMRNPPGSFALSDVVVLGDSFIAGDNTAEDLTFVNQLRRYGIKAYNAGMDGSGTIQQLNFIAHAIDGARALKLLVVMVYLGNDLRDNYFGGTVPPEVNGAYASALSAPESPAELCDVLASCRWLWRGGARSILSRQAWDSLANYTVAEMAFLRRVPDPAAAQAIINTRMALASIRDLAASRGVKVLVVAIPSKAQTLGSFREISGFAIDSRHQNYARDLGRAGFSWDQPNAIVQAISAELGLPFRSLLEPFRREAMAGLYYDFDVHWSARGQELAASITAPAIQDMLARR</sequence>
<evidence type="ECO:0000313" key="2">
    <source>
        <dbReference type="EMBL" id="RAU21823.1"/>
    </source>
</evidence>
<feature type="transmembrane region" description="Helical" evidence="1">
    <location>
        <begin position="137"/>
        <end position="161"/>
    </location>
</feature>
<feature type="transmembrane region" description="Helical" evidence="1">
    <location>
        <begin position="195"/>
        <end position="217"/>
    </location>
</feature>
<organism evidence="2 3">
    <name type="scientific">Paramagnetospirillum kuznetsovii</name>
    <dbReference type="NCBI Taxonomy" id="2053833"/>
    <lineage>
        <taxon>Bacteria</taxon>
        <taxon>Pseudomonadati</taxon>
        <taxon>Pseudomonadota</taxon>
        <taxon>Alphaproteobacteria</taxon>
        <taxon>Rhodospirillales</taxon>
        <taxon>Magnetospirillaceae</taxon>
        <taxon>Paramagnetospirillum</taxon>
    </lineage>
</organism>
<reference evidence="2 3" key="1">
    <citation type="submission" date="2017-11" db="EMBL/GenBank/DDBJ databases">
        <title>Draft genome sequence of magnetotactic bacterium Magnetospirillum kuznetsovii LBB-42.</title>
        <authorList>
            <person name="Grouzdev D.S."/>
            <person name="Rysina M.S."/>
            <person name="Baslerov R.V."/>
            <person name="Koziaeva V."/>
        </authorList>
    </citation>
    <scope>NUCLEOTIDE SEQUENCE [LARGE SCALE GENOMIC DNA]</scope>
    <source>
        <strain evidence="2 3">LBB-42</strain>
    </source>
</reference>
<gene>
    <name evidence="2" type="ORF">CU669_10985</name>
</gene>